<evidence type="ECO:0000313" key="3">
    <source>
        <dbReference type="Proteomes" id="UP000265703"/>
    </source>
</evidence>
<dbReference type="AlphaFoldDB" id="A0A397T5N6"/>
<dbReference type="PANTHER" id="PTHR46461">
    <property type="entry name" value="KELCH DOMAIN-CONTAINING PROTEIN 3"/>
    <property type="match status" value="1"/>
</dbReference>
<comment type="caution">
    <text evidence="2">The sequence shown here is derived from an EMBL/GenBank/DDBJ whole genome shotgun (WGS) entry which is preliminary data.</text>
</comment>
<keyword evidence="1" id="KW-0472">Membrane</keyword>
<keyword evidence="3" id="KW-1185">Reference proteome</keyword>
<dbReference type="OrthoDB" id="45365at2759"/>
<dbReference type="Gene3D" id="2.120.10.80">
    <property type="entry name" value="Kelch-type beta propeller"/>
    <property type="match status" value="1"/>
</dbReference>
<evidence type="ECO:0000256" key="1">
    <source>
        <dbReference type="SAM" id="Phobius"/>
    </source>
</evidence>
<dbReference type="Proteomes" id="UP000265703">
    <property type="component" value="Unassembled WGS sequence"/>
</dbReference>
<keyword evidence="1" id="KW-1133">Transmembrane helix</keyword>
<evidence type="ECO:0000313" key="2">
    <source>
        <dbReference type="EMBL" id="RIA90354.1"/>
    </source>
</evidence>
<reference evidence="2 3" key="1">
    <citation type="submission" date="2018-06" db="EMBL/GenBank/DDBJ databases">
        <title>Comparative genomics reveals the genomic features of Rhizophagus irregularis, R. cerebriforme, R. diaphanum and Gigaspora rosea, and their symbiotic lifestyle signature.</title>
        <authorList>
            <person name="Morin E."/>
            <person name="San Clemente H."/>
            <person name="Chen E.C.H."/>
            <person name="De La Providencia I."/>
            <person name="Hainaut M."/>
            <person name="Kuo A."/>
            <person name="Kohler A."/>
            <person name="Murat C."/>
            <person name="Tang N."/>
            <person name="Roy S."/>
            <person name="Loubradou J."/>
            <person name="Henrissat B."/>
            <person name="Grigoriev I.V."/>
            <person name="Corradi N."/>
            <person name="Roux C."/>
            <person name="Martin F.M."/>
        </authorList>
    </citation>
    <scope>NUCLEOTIDE SEQUENCE [LARGE SCALE GENOMIC DNA]</scope>
    <source>
        <strain evidence="2 3">DAOM 227022</strain>
    </source>
</reference>
<feature type="transmembrane region" description="Helical" evidence="1">
    <location>
        <begin position="315"/>
        <end position="339"/>
    </location>
</feature>
<sequence>MVYGQDFIPGPRVGQAAVLVENNIFYIGGFNFLNKSESLGSNPTSDFFYFYINTTGYFWTDLESQGVNIPLTVWHTANIGGINKDSIFIIGGVHFDETNTNYIYRFDAKTNAIDIPVIQGKAPIMRRGVDSVSYEGNIYMFGGQIGSDNNVVFPNNLFDILDTVNLNWQVGSLVNSPVTRSQYTATLVNGIIYYIGGISGLYNFSPMTEIYQYDIVGNKWSLKTATATVAVAMPGSRVGHSASLGNFTDKPNIEDQTNKLIYVFDFLDLNNVKWFTGPLSIPNPINNESKSKSPIPPPPDDIIIDPSQDPYSSKIVIVGISIGSVAIGLAVLVAIILVYKRTKKNR</sequence>
<protein>
    <recommendedName>
        <fullName evidence="4">Galactose oxidase</fullName>
    </recommendedName>
</protein>
<dbReference type="InterPro" id="IPR015915">
    <property type="entry name" value="Kelch-typ_b-propeller"/>
</dbReference>
<dbReference type="PANTHER" id="PTHR46461:SF1">
    <property type="entry name" value="KELCH DOMAIN-CONTAINING PROTEIN 3"/>
    <property type="match status" value="1"/>
</dbReference>
<gene>
    <name evidence="2" type="ORF">C1645_737919</name>
</gene>
<evidence type="ECO:0008006" key="4">
    <source>
        <dbReference type="Google" id="ProtNLM"/>
    </source>
</evidence>
<dbReference type="SUPFAM" id="SSF117281">
    <property type="entry name" value="Kelch motif"/>
    <property type="match status" value="1"/>
</dbReference>
<organism evidence="2 3">
    <name type="scientific">Glomus cerebriforme</name>
    <dbReference type="NCBI Taxonomy" id="658196"/>
    <lineage>
        <taxon>Eukaryota</taxon>
        <taxon>Fungi</taxon>
        <taxon>Fungi incertae sedis</taxon>
        <taxon>Mucoromycota</taxon>
        <taxon>Glomeromycotina</taxon>
        <taxon>Glomeromycetes</taxon>
        <taxon>Glomerales</taxon>
        <taxon>Glomeraceae</taxon>
        <taxon>Glomus</taxon>
    </lineage>
</organism>
<name>A0A397T5N6_9GLOM</name>
<dbReference type="InterPro" id="IPR052637">
    <property type="entry name" value="KLHDC3-like"/>
</dbReference>
<dbReference type="EMBL" id="QKYT01000184">
    <property type="protein sequence ID" value="RIA90354.1"/>
    <property type="molecule type" value="Genomic_DNA"/>
</dbReference>
<dbReference type="Pfam" id="PF24681">
    <property type="entry name" value="Kelch_KLHDC2_KLHL20_DRC7"/>
    <property type="match status" value="1"/>
</dbReference>
<proteinExistence type="predicted"/>
<dbReference type="GO" id="GO:0003682">
    <property type="term" value="F:chromatin binding"/>
    <property type="evidence" value="ECO:0007669"/>
    <property type="project" value="InterPro"/>
</dbReference>
<dbReference type="GO" id="GO:0005737">
    <property type="term" value="C:cytoplasm"/>
    <property type="evidence" value="ECO:0007669"/>
    <property type="project" value="TreeGrafter"/>
</dbReference>
<keyword evidence="1" id="KW-0812">Transmembrane</keyword>
<accession>A0A397T5N6</accession>